<name>A0A4D6LV15_VIGUN</name>
<sequence>MKKMCLITSGLGSLRSPPRIRPNIFSFALFWRLWCSFCLGFSSYPVQNSFEAKSSSLSENSRNSLKHRLGLGSLRNPPHISPPHTRPNIFPFAQVVLEVVVLFLLRVFFSSSSESVRGKGSETLSFFLRRKALA</sequence>
<keyword evidence="1" id="KW-1133">Transmembrane helix</keyword>
<dbReference type="EMBL" id="CP039349">
    <property type="protein sequence ID" value="QCD92280.1"/>
    <property type="molecule type" value="Genomic_DNA"/>
</dbReference>
<organism evidence="2 3">
    <name type="scientific">Vigna unguiculata</name>
    <name type="common">Cowpea</name>
    <dbReference type="NCBI Taxonomy" id="3917"/>
    <lineage>
        <taxon>Eukaryota</taxon>
        <taxon>Viridiplantae</taxon>
        <taxon>Streptophyta</taxon>
        <taxon>Embryophyta</taxon>
        <taxon>Tracheophyta</taxon>
        <taxon>Spermatophyta</taxon>
        <taxon>Magnoliopsida</taxon>
        <taxon>eudicotyledons</taxon>
        <taxon>Gunneridae</taxon>
        <taxon>Pentapetalae</taxon>
        <taxon>rosids</taxon>
        <taxon>fabids</taxon>
        <taxon>Fabales</taxon>
        <taxon>Fabaceae</taxon>
        <taxon>Papilionoideae</taxon>
        <taxon>50 kb inversion clade</taxon>
        <taxon>NPAAA clade</taxon>
        <taxon>indigoferoid/millettioid clade</taxon>
        <taxon>Phaseoleae</taxon>
        <taxon>Vigna</taxon>
    </lineage>
</organism>
<feature type="transmembrane region" description="Helical" evidence="1">
    <location>
        <begin position="24"/>
        <end position="44"/>
    </location>
</feature>
<reference evidence="2 3" key="1">
    <citation type="submission" date="2019-04" db="EMBL/GenBank/DDBJ databases">
        <title>An improved genome assembly and genetic linkage map for asparagus bean, Vigna unguiculata ssp. sesquipedialis.</title>
        <authorList>
            <person name="Xia Q."/>
            <person name="Zhang R."/>
            <person name="Dong Y."/>
        </authorList>
    </citation>
    <scope>NUCLEOTIDE SEQUENCE [LARGE SCALE GENOMIC DNA]</scope>
    <source>
        <tissue evidence="2">Leaf</tissue>
    </source>
</reference>
<keyword evidence="1" id="KW-0472">Membrane</keyword>
<protein>
    <submittedName>
        <fullName evidence="2">Uncharacterized protein</fullName>
    </submittedName>
</protein>
<dbReference type="AlphaFoldDB" id="A0A4D6LV15"/>
<feature type="transmembrane region" description="Helical" evidence="1">
    <location>
        <begin position="89"/>
        <end position="109"/>
    </location>
</feature>
<keyword evidence="3" id="KW-1185">Reference proteome</keyword>
<dbReference type="Proteomes" id="UP000501690">
    <property type="component" value="Linkage Group LG5"/>
</dbReference>
<proteinExistence type="predicted"/>
<evidence type="ECO:0000313" key="3">
    <source>
        <dbReference type="Proteomes" id="UP000501690"/>
    </source>
</evidence>
<evidence type="ECO:0000313" key="2">
    <source>
        <dbReference type="EMBL" id="QCD92280.1"/>
    </source>
</evidence>
<gene>
    <name evidence="2" type="ORF">DEO72_LG5g342</name>
</gene>
<keyword evidence="1" id="KW-0812">Transmembrane</keyword>
<accession>A0A4D6LV15</accession>
<evidence type="ECO:0000256" key="1">
    <source>
        <dbReference type="SAM" id="Phobius"/>
    </source>
</evidence>